<evidence type="ECO:0000313" key="2">
    <source>
        <dbReference type="EMBL" id="MDB8741988.1"/>
    </source>
</evidence>
<dbReference type="RefSeq" id="WP_195551552.1">
    <property type="nucleotide sequence ID" value="NZ_JADMNX010000005.1"/>
</dbReference>
<dbReference type="Proteomes" id="UP001211421">
    <property type="component" value="Unassembled WGS sequence"/>
</dbReference>
<evidence type="ECO:0000313" key="3">
    <source>
        <dbReference type="Proteomes" id="UP001211421"/>
    </source>
</evidence>
<dbReference type="AlphaFoldDB" id="A0AAW6DYD0"/>
<name>A0AAW6DYD0_9FIRM</name>
<accession>A0AAW6DYD0</accession>
<organism evidence="2 3">
    <name type="scientific">Ruminococcus bicirculans</name>
    <name type="common">ex Wegman et al. 2014</name>
    <dbReference type="NCBI Taxonomy" id="1160721"/>
    <lineage>
        <taxon>Bacteria</taxon>
        <taxon>Bacillati</taxon>
        <taxon>Bacillota</taxon>
        <taxon>Clostridia</taxon>
        <taxon>Eubacteriales</taxon>
        <taxon>Oscillospiraceae</taxon>
        <taxon>Ruminococcus</taxon>
    </lineage>
</organism>
<protein>
    <recommendedName>
        <fullName evidence="4">Transposase</fullName>
    </recommendedName>
</protein>
<sequence length="76" mass="8792">MNKSSDKIVKLRRVQDNGLEIEKLKLENEKLKKDYSKLNKKIKKLNKKIKKVVLLNNSIYACEDEGDESDGTKLSL</sequence>
<proteinExistence type="predicted"/>
<gene>
    <name evidence="2" type="ORF">PNV70_07885</name>
</gene>
<evidence type="ECO:0000256" key="1">
    <source>
        <dbReference type="SAM" id="Coils"/>
    </source>
</evidence>
<keyword evidence="1" id="KW-0175">Coiled coil</keyword>
<feature type="coiled-coil region" evidence="1">
    <location>
        <begin position="14"/>
        <end position="55"/>
    </location>
</feature>
<dbReference type="EMBL" id="JAQMLS010000005">
    <property type="protein sequence ID" value="MDB8741988.1"/>
    <property type="molecule type" value="Genomic_DNA"/>
</dbReference>
<comment type="caution">
    <text evidence="2">The sequence shown here is derived from an EMBL/GenBank/DDBJ whole genome shotgun (WGS) entry which is preliminary data.</text>
</comment>
<evidence type="ECO:0008006" key="4">
    <source>
        <dbReference type="Google" id="ProtNLM"/>
    </source>
</evidence>
<reference evidence="2" key="1">
    <citation type="submission" date="2023-01" db="EMBL/GenBank/DDBJ databases">
        <title>Human gut microbiome strain richness.</title>
        <authorList>
            <person name="Chen-Liaw A."/>
        </authorList>
    </citation>
    <scope>NUCLEOTIDE SEQUENCE</scope>
    <source>
        <strain evidence="2">D59st1_B8_D59t2_181005</strain>
    </source>
</reference>